<gene>
    <name evidence="2" type="ORF">DES53_104408</name>
</gene>
<dbReference type="AlphaFoldDB" id="A0A366HP73"/>
<accession>A0A366HP73</accession>
<evidence type="ECO:0000313" key="2">
    <source>
        <dbReference type="EMBL" id="RBP44586.1"/>
    </source>
</evidence>
<reference evidence="2 3" key="1">
    <citation type="submission" date="2018-06" db="EMBL/GenBank/DDBJ databases">
        <title>Genomic Encyclopedia of Type Strains, Phase IV (KMG-IV): sequencing the most valuable type-strain genomes for metagenomic binning, comparative biology and taxonomic classification.</title>
        <authorList>
            <person name="Goeker M."/>
        </authorList>
    </citation>
    <scope>NUCLEOTIDE SEQUENCE [LARGE SCALE GENOMIC DNA]</scope>
    <source>
        <strain evidence="2 3">DSM 25532</strain>
    </source>
</reference>
<evidence type="ECO:0000313" key="3">
    <source>
        <dbReference type="Proteomes" id="UP000253426"/>
    </source>
</evidence>
<dbReference type="OrthoDB" id="184681at2"/>
<organism evidence="2 3">
    <name type="scientific">Roseimicrobium gellanilyticum</name>
    <dbReference type="NCBI Taxonomy" id="748857"/>
    <lineage>
        <taxon>Bacteria</taxon>
        <taxon>Pseudomonadati</taxon>
        <taxon>Verrucomicrobiota</taxon>
        <taxon>Verrucomicrobiia</taxon>
        <taxon>Verrucomicrobiales</taxon>
        <taxon>Verrucomicrobiaceae</taxon>
        <taxon>Roseimicrobium</taxon>
    </lineage>
</organism>
<proteinExistence type="predicted"/>
<comment type="caution">
    <text evidence="2">The sequence shown here is derived from an EMBL/GenBank/DDBJ whole genome shotgun (WGS) entry which is preliminary data.</text>
</comment>
<evidence type="ECO:0008006" key="4">
    <source>
        <dbReference type="Google" id="ProtNLM"/>
    </source>
</evidence>
<feature type="compositionally biased region" description="Gly residues" evidence="1">
    <location>
        <begin position="257"/>
        <end position="266"/>
    </location>
</feature>
<dbReference type="InterPro" id="IPR018247">
    <property type="entry name" value="EF_Hand_1_Ca_BS"/>
</dbReference>
<dbReference type="PROSITE" id="PS00018">
    <property type="entry name" value="EF_HAND_1"/>
    <property type="match status" value="1"/>
</dbReference>
<evidence type="ECO:0000256" key="1">
    <source>
        <dbReference type="SAM" id="MobiDB-lite"/>
    </source>
</evidence>
<keyword evidence="3" id="KW-1185">Reference proteome</keyword>
<feature type="region of interest" description="Disordered" evidence="1">
    <location>
        <begin position="230"/>
        <end position="266"/>
    </location>
</feature>
<sequence length="266" mass="28226">MHGLCFSQDAVVKPSTNTTTPRVWIFNGTPGDDVHHDFYEANLQSLRSSLTQRFGIPAANITVLYGPKSAGYDGPCTREAMLAELETVVAHTKTNGAGPAWIILEGHANGVPGGAMFNLPGPDLSMREIGTALKECSPQTPLVVWGTTTVSTDLIKRVSGPGRYVITASSAEDKESETEFPKALAQALAAEASDANQDGVLTLTELFLATYEQVLAIYKQGNYVVTEHAQLDGNGDGKGTQRPAPEDAEPAQRIGLAVGGGRPKFE</sequence>
<protein>
    <recommendedName>
        <fullName evidence="4">EF-hand domain-containing protein</fullName>
    </recommendedName>
</protein>
<dbReference type="RefSeq" id="WP_113958973.1">
    <property type="nucleotide sequence ID" value="NZ_QNRR01000004.1"/>
</dbReference>
<dbReference type="Proteomes" id="UP000253426">
    <property type="component" value="Unassembled WGS sequence"/>
</dbReference>
<dbReference type="EMBL" id="QNRR01000004">
    <property type="protein sequence ID" value="RBP44586.1"/>
    <property type="molecule type" value="Genomic_DNA"/>
</dbReference>
<name>A0A366HP73_9BACT</name>